<evidence type="ECO:0000256" key="8">
    <source>
        <dbReference type="ARBA" id="ARBA00022967"/>
    </source>
</evidence>
<dbReference type="EMBL" id="FWWZ01000001">
    <property type="protein sequence ID" value="SMC09292.1"/>
    <property type="molecule type" value="Genomic_DNA"/>
</dbReference>
<evidence type="ECO:0000259" key="10">
    <source>
        <dbReference type="SMART" id="SM00382"/>
    </source>
</evidence>
<proteinExistence type="predicted"/>
<dbReference type="GO" id="GO:0005524">
    <property type="term" value="F:ATP binding"/>
    <property type="evidence" value="ECO:0007669"/>
    <property type="project" value="UniProtKB-KW"/>
</dbReference>
<keyword evidence="7" id="KW-0653">Protein transport</keyword>
<dbReference type="AlphaFoldDB" id="A0A1W1WSW3"/>
<keyword evidence="12" id="KW-1185">Reference proteome</keyword>
<dbReference type="GO" id="GO:0008564">
    <property type="term" value="F:protein-exporting ATPase activity"/>
    <property type="evidence" value="ECO:0007669"/>
    <property type="project" value="UniProtKB-EC"/>
</dbReference>
<dbReference type="FunFam" id="3.40.50.12240:FF:000002">
    <property type="entry name" value="Flagellum-specific ATP synthase FliI"/>
    <property type="match status" value="1"/>
</dbReference>
<dbReference type="InterPro" id="IPR040627">
    <property type="entry name" value="T3SS_ATPase_C"/>
</dbReference>
<dbReference type="Pfam" id="PF02874">
    <property type="entry name" value="ATP-synt_ab_N"/>
    <property type="match status" value="1"/>
</dbReference>
<dbReference type="InterPro" id="IPR020003">
    <property type="entry name" value="ATPase_a/bsu_AS"/>
</dbReference>
<dbReference type="InterPro" id="IPR005714">
    <property type="entry name" value="ATPase_T3SS_FliI/YscN"/>
</dbReference>
<evidence type="ECO:0000256" key="9">
    <source>
        <dbReference type="ARBA" id="ARBA00034006"/>
    </source>
</evidence>
<dbReference type="GO" id="GO:0005737">
    <property type="term" value="C:cytoplasm"/>
    <property type="evidence" value="ECO:0007669"/>
    <property type="project" value="UniProtKB-SubCell"/>
</dbReference>
<organism evidence="11 12">
    <name type="scientific">Nitratiruptor tergarcus DSM 16512</name>
    <dbReference type="NCBI Taxonomy" id="1069081"/>
    <lineage>
        <taxon>Bacteria</taxon>
        <taxon>Pseudomonadati</taxon>
        <taxon>Campylobacterota</taxon>
        <taxon>Epsilonproteobacteria</taxon>
        <taxon>Nautiliales</taxon>
        <taxon>Nitratiruptoraceae</taxon>
        <taxon>Nitratiruptor</taxon>
    </lineage>
</organism>
<evidence type="ECO:0000256" key="7">
    <source>
        <dbReference type="ARBA" id="ARBA00022927"/>
    </source>
</evidence>
<dbReference type="OrthoDB" id="9801639at2"/>
<sequence>MKLKERLKSLPKFIVKGRIIGVSGPIIEAYLPNVSIGDSCYLENGLEAEVVGFKEGKTLLMAYDDTRGIKVGSFVEASLERVNVGVGEDLLGCVIDPFGNPLNKDFVRYENKYYLKNDPLNPLLRDRIKEPLDIGIRSINGLLTIGKGQRVGIFASAGVGKSTLLGMISRYTEADVNVIALIGERGREVREFIEDNLTEKALQKSVVVAATSDQTPLAKVRAVYVAIAIANYFSNRNKNVLFLVDSLTRLAMAQREIGLAIGEPPTSKGYTPSVFSLLPKIIEQAGTFSGKGSITGIYTVLVEGDEIASDPVADAAVGFLDGHIVLSKEMAQKRIFPAVDPLKSISRLAPQLVSDEVAQMQSTFINLLATYKDAEDMINMGLYKKGSSPKIDLAIENYDKLEAFLKQSVDTKKNLQESFLELQKLINSIESA</sequence>
<dbReference type="InterPro" id="IPR003593">
    <property type="entry name" value="AAA+_ATPase"/>
</dbReference>
<dbReference type="InterPro" id="IPR027417">
    <property type="entry name" value="P-loop_NTPase"/>
</dbReference>
<dbReference type="GO" id="GO:0046933">
    <property type="term" value="F:proton-transporting ATP synthase activity, rotational mechanism"/>
    <property type="evidence" value="ECO:0007669"/>
    <property type="project" value="TreeGrafter"/>
</dbReference>
<comment type="function">
    <text evidence="1">Probable catalytic subunit of a protein translocase for flagellum-specific export, or a proton translocase involved in local circuits at the flagellum.</text>
</comment>
<keyword evidence="8" id="KW-1278">Translocase</keyword>
<gene>
    <name evidence="11" type="ORF">SAMN05660197_1098</name>
</gene>
<protein>
    <submittedName>
        <fullName evidence="11">Flagellum-specific ATP synthase</fullName>
    </submittedName>
</protein>
<keyword evidence="5" id="KW-0547">Nucleotide-binding</keyword>
<dbReference type="PANTHER" id="PTHR15184">
    <property type="entry name" value="ATP SYNTHASE"/>
    <property type="match status" value="1"/>
</dbReference>
<evidence type="ECO:0000256" key="2">
    <source>
        <dbReference type="ARBA" id="ARBA00004496"/>
    </source>
</evidence>
<dbReference type="NCBIfam" id="TIGR01026">
    <property type="entry name" value="fliI_yscN"/>
    <property type="match status" value="1"/>
</dbReference>
<dbReference type="SMART" id="SM00382">
    <property type="entry name" value="AAA"/>
    <property type="match status" value="1"/>
</dbReference>
<dbReference type="Gene3D" id="3.40.50.12240">
    <property type="match status" value="1"/>
</dbReference>
<evidence type="ECO:0000313" key="12">
    <source>
        <dbReference type="Proteomes" id="UP000192602"/>
    </source>
</evidence>
<dbReference type="InterPro" id="IPR050053">
    <property type="entry name" value="ATPase_alpha/beta_chains"/>
</dbReference>
<comment type="subcellular location">
    <subcellularLocation>
        <location evidence="2">Cytoplasm</location>
    </subcellularLocation>
</comment>
<comment type="catalytic activity">
    <reaction evidence="9">
        <text>ATP + H2O + cellular proteinSide 1 = ADP + phosphate + cellular proteinSide 2.</text>
        <dbReference type="EC" id="7.4.2.8"/>
    </reaction>
</comment>
<dbReference type="Pfam" id="PF18269">
    <property type="entry name" value="T3SS_ATPase_C"/>
    <property type="match status" value="1"/>
</dbReference>
<reference evidence="12" key="1">
    <citation type="submission" date="2017-04" db="EMBL/GenBank/DDBJ databases">
        <authorList>
            <person name="Varghese N."/>
            <person name="Submissions S."/>
        </authorList>
    </citation>
    <scope>NUCLEOTIDE SEQUENCE [LARGE SCALE GENOMIC DNA]</scope>
    <source>
        <strain evidence="12">DSM 16512</strain>
    </source>
</reference>
<dbReference type="GO" id="GO:0030257">
    <property type="term" value="C:type III protein secretion system complex"/>
    <property type="evidence" value="ECO:0007669"/>
    <property type="project" value="InterPro"/>
</dbReference>
<dbReference type="GO" id="GO:0030254">
    <property type="term" value="P:protein secretion by the type III secretion system"/>
    <property type="evidence" value="ECO:0007669"/>
    <property type="project" value="InterPro"/>
</dbReference>
<dbReference type="PANTHER" id="PTHR15184:SF9">
    <property type="entry name" value="SPI-1 TYPE 3 SECRETION SYSTEM ATPASE"/>
    <property type="match status" value="1"/>
</dbReference>
<evidence type="ECO:0000256" key="5">
    <source>
        <dbReference type="ARBA" id="ARBA00022741"/>
    </source>
</evidence>
<dbReference type="InterPro" id="IPR004100">
    <property type="entry name" value="ATPase_F1/V1/A1_a/bsu_N"/>
</dbReference>
<name>A0A1W1WSW3_9BACT</name>
<evidence type="ECO:0000313" key="11">
    <source>
        <dbReference type="EMBL" id="SMC09292.1"/>
    </source>
</evidence>
<dbReference type="SUPFAM" id="SSF52540">
    <property type="entry name" value="P-loop containing nucleoside triphosphate hydrolases"/>
    <property type="match status" value="1"/>
</dbReference>
<dbReference type="STRING" id="1069081.SAMN05660197_1098"/>
<keyword evidence="3" id="KW-0813">Transport</keyword>
<dbReference type="CDD" id="cd01136">
    <property type="entry name" value="ATPase_flagellum-secretory_path_III"/>
    <property type="match status" value="1"/>
</dbReference>
<evidence type="ECO:0000256" key="3">
    <source>
        <dbReference type="ARBA" id="ARBA00022448"/>
    </source>
</evidence>
<accession>A0A1W1WSW3</accession>
<dbReference type="CDD" id="cd18117">
    <property type="entry name" value="ATP-synt_flagellum-secretory_path_III_N"/>
    <property type="match status" value="1"/>
</dbReference>
<evidence type="ECO:0000256" key="6">
    <source>
        <dbReference type="ARBA" id="ARBA00022840"/>
    </source>
</evidence>
<keyword evidence="6" id="KW-0067">ATP-binding</keyword>
<evidence type="ECO:0000256" key="4">
    <source>
        <dbReference type="ARBA" id="ARBA00022490"/>
    </source>
</evidence>
<keyword evidence="4" id="KW-0963">Cytoplasm</keyword>
<dbReference type="Proteomes" id="UP000192602">
    <property type="component" value="Unassembled WGS sequence"/>
</dbReference>
<dbReference type="GO" id="GO:0016887">
    <property type="term" value="F:ATP hydrolysis activity"/>
    <property type="evidence" value="ECO:0007669"/>
    <property type="project" value="InterPro"/>
</dbReference>
<feature type="domain" description="AAA+ ATPase" evidence="10">
    <location>
        <begin position="147"/>
        <end position="323"/>
    </location>
</feature>
<dbReference type="PROSITE" id="PS00152">
    <property type="entry name" value="ATPASE_ALPHA_BETA"/>
    <property type="match status" value="1"/>
</dbReference>
<evidence type="ECO:0000256" key="1">
    <source>
        <dbReference type="ARBA" id="ARBA00003290"/>
    </source>
</evidence>
<dbReference type="InterPro" id="IPR000194">
    <property type="entry name" value="ATPase_F1/V1/A1_a/bsu_nucl-bd"/>
</dbReference>
<dbReference type="Pfam" id="PF00006">
    <property type="entry name" value="ATP-synt_ab"/>
    <property type="match status" value="1"/>
</dbReference>
<dbReference type="RefSeq" id="WP_084275528.1">
    <property type="nucleotide sequence ID" value="NZ_AP026671.1"/>
</dbReference>